<protein>
    <submittedName>
        <fullName evidence="1">Uncharacterized protein</fullName>
    </submittedName>
</protein>
<organism evidence="1 2">
    <name type="scientific">Stichopus japonicus</name>
    <name type="common">Sea cucumber</name>
    <dbReference type="NCBI Taxonomy" id="307972"/>
    <lineage>
        <taxon>Eukaryota</taxon>
        <taxon>Metazoa</taxon>
        <taxon>Echinodermata</taxon>
        <taxon>Eleutherozoa</taxon>
        <taxon>Echinozoa</taxon>
        <taxon>Holothuroidea</taxon>
        <taxon>Aspidochirotacea</taxon>
        <taxon>Aspidochirotida</taxon>
        <taxon>Stichopodidae</taxon>
        <taxon>Apostichopus</taxon>
    </lineage>
</organism>
<keyword evidence="2" id="KW-1185">Reference proteome</keyword>
<reference evidence="1 2" key="1">
    <citation type="journal article" date="2017" name="PLoS Biol.">
        <title>The sea cucumber genome provides insights into morphological evolution and visceral regeneration.</title>
        <authorList>
            <person name="Zhang X."/>
            <person name="Sun L."/>
            <person name="Yuan J."/>
            <person name="Sun Y."/>
            <person name="Gao Y."/>
            <person name="Zhang L."/>
            <person name="Li S."/>
            <person name="Dai H."/>
            <person name="Hamel J.F."/>
            <person name="Liu C."/>
            <person name="Yu Y."/>
            <person name="Liu S."/>
            <person name="Lin W."/>
            <person name="Guo K."/>
            <person name="Jin S."/>
            <person name="Xu P."/>
            <person name="Storey K.B."/>
            <person name="Huan P."/>
            <person name="Zhang T."/>
            <person name="Zhou Y."/>
            <person name="Zhang J."/>
            <person name="Lin C."/>
            <person name="Li X."/>
            <person name="Xing L."/>
            <person name="Huo D."/>
            <person name="Sun M."/>
            <person name="Wang L."/>
            <person name="Mercier A."/>
            <person name="Li F."/>
            <person name="Yang H."/>
            <person name="Xiang J."/>
        </authorList>
    </citation>
    <scope>NUCLEOTIDE SEQUENCE [LARGE SCALE GENOMIC DNA]</scope>
    <source>
        <strain evidence="1">Shaxun</strain>
        <tissue evidence="1">Muscle</tissue>
    </source>
</reference>
<dbReference type="Gene3D" id="2.40.50.140">
    <property type="entry name" value="Nucleic acid-binding proteins"/>
    <property type="match status" value="1"/>
</dbReference>
<evidence type="ECO:0000313" key="1">
    <source>
        <dbReference type="EMBL" id="PIK59050.1"/>
    </source>
</evidence>
<gene>
    <name evidence="1" type="ORF">BSL78_04007</name>
</gene>
<dbReference type="Proteomes" id="UP000230750">
    <property type="component" value="Unassembled WGS sequence"/>
</dbReference>
<name>A0A2G8LFV6_STIJA</name>
<accession>A0A2G8LFV6</accession>
<dbReference type="InterPro" id="IPR012340">
    <property type="entry name" value="NA-bd_OB-fold"/>
</dbReference>
<comment type="caution">
    <text evidence="1">The sequence shown here is derived from an EMBL/GenBank/DDBJ whole genome shotgun (WGS) entry which is preliminary data.</text>
</comment>
<dbReference type="AlphaFoldDB" id="A0A2G8LFV6"/>
<dbReference type="EMBL" id="MRZV01000094">
    <property type="protein sequence ID" value="PIK59050.1"/>
    <property type="molecule type" value="Genomic_DNA"/>
</dbReference>
<evidence type="ECO:0000313" key="2">
    <source>
        <dbReference type="Proteomes" id="UP000230750"/>
    </source>
</evidence>
<sequence length="196" mass="21798">MTGLVDYVVLGEVSAGAQTLCRCTDQAMNELGITWKEDSSHVVFVDPNFIRIRISWARHIVNPPPPQLVPLKDIRLPQPGILIPLITVKGEVVQDEVPRTIPNGQLVRNIKLKEGSIIRPVALWNKATTSPIKTGDIVTFSHVSPKKDKFLKELSLSTTSRTNITIETPQRNSPLGMSLPLKKRIRDCSYCSALQQ</sequence>
<dbReference type="OrthoDB" id="6121668at2759"/>
<proteinExistence type="predicted"/>